<dbReference type="PANTHER" id="PTHR11138:SF5">
    <property type="entry name" value="METHIONYL-TRNA FORMYLTRANSFERASE, MITOCHONDRIAL"/>
    <property type="match status" value="1"/>
</dbReference>
<sequence>QALVDSDHEVCGVLTQPDRPAGRKKQMLASPVKQWAQEHGLPIFTPEKAGNNESFQLLKTLGADLYLVCAYGQILPQSLLELPDRGCFNLHFSKLPRWRGASPVQAAILAGDLTTGVSLQRMVLRLDAGPLVAESEDEAIRIDDSAESLGSRLSHKGAELTRKTLPILLEGNQKGVEQDDSRATYCRLIRKEQGRIDWMQEDAKAIDRKLRAFKPWPGIYCFGPDGKRLQLMELEVIDAELEPGLVGDGLLVGTLSGCLRILRIREEGKKEMDAASFLNGHPGFCGFMLQ</sequence>
<keyword evidence="4" id="KW-0648">Protein biosynthesis</keyword>
<dbReference type="EMBL" id="UINC01117731">
    <property type="protein sequence ID" value="SVC90364.1"/>
    <property type="molecule type" value="Genomic_DNA"/>
</dbReference>
<feature type="non-terminal residue" evidence="7">
    <location>
        <position position="1"/>
    </location>
</feature>
<evidence type="ECO:0000259" key="6">
    <source>
        <dbReference type="Pfam" id="PF02911"/>
    </source>
</evidence>
<dbReference type="InterPro" id="IPR041711">
    <property type="entry name" value="Met-tRNA-FMT_N"/>
</dbReference>
<dbReference type="InterPro" id="IPR011034">
    <property type="entry name" value="Formyl_transferase-like_C_sf"/>
</dbReference>
<evidence type="ECO:0000256" key="4">
    <source>
        <dbReference type="ARBA" id="ARBA00022917"/>
    </source>
</evidence>
<protein>
    <recommendedName>
        <fullName evidence="2">methionyl-tRNA formyltransferase</fullName>
        <ecNumber evidence="2">2.1.2.9</ecNumber>
    </recommendedName>
</protein>
<keyword evidence="3" id="KW-0808">Transferase</keyword>
<dbReference type="CDD" id="cd08704">
    <property type="entry name" value="Met_tRNA_FMT_C"/>
    <property type="match status" value="1"/>
</dbReference>
<dbReference type="InterPro" id="IPR005794">
    <property type="entry name" value="Fmt"/>
</dbReference>
<dbReference type="InterPro" id="IPR005793">
    <property type="entry name" value="Formyl_trans_C"/>
</dbReference>
<evidence type="ECO:0000256" key="3">
    <source>
        <dbReference type="ARBA" id="ARBA00022679"/>
    </source>
</evidence>
<accession>A0A382QY10</accession>
<dbReference type="Pfam" id="PF00551">
    <property type="entry name" value="Formyl_trans_N"/>
    <property type="match status" value="1"/>
</dbReference>
<dbReference type="PANTHER" id="PTHR11138">
    <property type="entry name" value="METHIONYL-TRNA FORMYLTRANSFERASE"/>
    <property type="match status" value="1"/>
</dbReference>
<dbReference type="NCBIfam" id="TIGR00460">
    <property type="entry name" value="fmt"/>
    <property type="match status" value="1"/>
</dbReference>
<dbReference type="GO" id="GO:0004479">
    <property type="term" value="F:methionyl-tRNA formyltransferase activity"/>
    <property type="evidence" value="ECO:0007669"/>
    <property type="project" value="UniProtKB-EC"/>
</dbReference>
<dbReference type="Gene3D" id="3.40.50.12230">
    <property type="match status" value="1"/>
</dbReference>
<dbReference type="CDD" id="cd08646">
    <property type="entry name" value="FMT_core_Met-tRNA-FMT_N"/>
    <property type="match status" value="1"/>
</dbReference>
<dbReference type="InterPro" id="IPR036477">
    <property type="entry name" value="Formyl_transf_N_sf"/>
</dbReference>
<dbReference type="SUPFAM" id="SSF50486">
    <property type="entry name" value="FMT C-terminal domain-like"/>
    <property type="match status" value="1"/>
</dbReference>
<dbReference type="HAMAP" id="MF_00182">
    <property type="entry name" value="Formyl_trans"/>
    <property type="match status" value="1"/>
</dbReference>
<organism evidence="7">
    <name type="scientific">marine metagenome</name>
    <dbReference type="NCBI Taxonomy" id="408172"/>
    <lineage>
        <taxon>unclassified sequences</taxon>
        <taxon>metagenomes</taxon>
        <taxon>ecological metagenomes</taxon>
    </lineage>
</organism>
<dbReference type="SUPFAM" id="SSF53328">
    <property type="entry name" value="Formyltransferase"/>
    <property type="match status" value="1"/>
</dbReference>
<evidence type="ECO:0000256" key="1">
    <source>
        <dbReference type="ARBA" id="ARBA00010699"/>
    </source>
</evidence>
<feature type="domain" description="Formyl transferase C-terminal" evidence="6">
    <location>
        <begin position="189"/>
        <end position="281"/>
    </location>
</feature>
<dbReference type="AlphaFoldDB" id="A0A382QY10"/>
<gene>
    <name evidence="7" type="ORF">METZ01_LOCUS343218</name>
</gene>
<proteinExistence type="inferred from homology"/>
<dbReference type="EC" id="2.1.2.9" evidence="2"/>
<comment type="similarity">
    <text evidence="1">Belongs to the Fmt family.</text>
</comment>
<dbReference type="InterPro" id="IPR002376">
    <property type="entry name" value="Formyl_transf_N"/>
</dbReference>
<reference evidence="7" key="1">
    <citation type="submission" date="2018-05" db="EMBL/GenBank/DDBJ databases">
        <authorList>
            <person name="Lanie J.A."/>
            <person name="Ng W.-L."/>
            <person name="Kazmierczak K.M."/>
            <person name="Andrzejewski T.M."/>
            <person name="Davidsen T.M."/>
            <person name="Wayne K.J."/>
            <person name="Tettelin H."/>
            <person name="Glass J.I."/>
            <person name="Rusch D."/>
            <person name="Podicherti R."/>
            <person name="Tsui H.-C.T."/>
            <person name="Winkler M.E."/>
        </authorList>
    </citation>
    <scope>NUCLEOTIDE SEQUENCE</scope>
</reference>
<dbReference type="Pfam" id="PF02911">
    <property type="entry name" value="Formyl_trans_C"/>
    <property type="match status" value="1"/>
</dbReference>
<name>A0A382QY10_9ZZZZ</name>
<dbReference type="InterPro" id="IPR044135">
    <property type="entry name" value="Met-tRNA-FMT_C"/>
</dbReference>
<evidence type="ECO:0000259" key="5">
    <source>
        <dbReference type="Pfam" id="PF00551"/>
    </source>
</evidence>
<dbReference type="GO" id="GO:0005829">
    <property type="term" value="C:cytosol"/>
    <property type="evidence" value="ECO:0007669"/>
    <property type="project" value="TreeGrafter"/>
</dbReference>
<evidence type="ECO:0000256" key="2">
    <source>
        <dbReference type="ARBA" id="ARBA00012261"/>
    </source>
</evidence>
<feature type="domain" description="Formyl transferase N-terminal" evidence="5">
    <location>
        <begin position="8"/>
        <end position="160"/>
    </location>
</feature>
<evidence type="ECO:0000313" key="7">
    <source>
        <dbReference type="EMBL" id="SVC90364.1"/>
    </source>
</evidence>